<feature type="compositionally biased region" description="Polar residues" evidence="6">
    <location>
        <begin position="18"/>
        <end position="32"/>
    </location>
</feature>
<dbReference type="PANTHER" id="PTHR10037">
    <property type="entry name" value="VOLTAGE-GATED CATION CHANNEL CALCIUM AND SODIUM"/>
    <property type="match status" value="1"/>
</dbReference>
<evidence type="ECO:0000256" key="2">
    <source>
        <dbReference type="ARBA" id="ARBA00022692"/>
    </source>
</evidence>
<feature type="domain" description="EF-hand" evidence="8">
    <location>
        <begin position="403"/>
        <end position="438"/>
    </location>
</feature>
<evidence type="ECO:0000256" key="6">
    <source>
        <dbReference type="SAM" id="MobiDB-lite"/>
    </source>
</evidence>
<keyword evidence="5 7" id="KW-0472">Membrane</keyword>
<keyword evidence="3" id="KW-0106">Calcium</keyword>
<comment type="subcellular location">
    <subcellularLocation>
        <location evidence="1">Membrane</location>
        <topology evidence="1">Multi-pass membrane protein</topology>
    </subcellularLocation>
</comment>
<evidence type="ECO:0000313" key="9">
    <source>
        <dbReference type="EMBL" id="CAE7698182.1"/>
    </source>
</evidence>
<dbReference type="Proteomes" id="UP000601435">
    <property type="component" value="Unassembled WGS sequence"/>
</dbReference>
<dbReference type="SUPFAM" id="SSF47473">
    <property type="entry name" value="EF-hand"/>
    <property type="match status" value="1"/>
</dbReference>
<dbReference type="InterPro" id="IPR037176">
    <property type="entry name" value="Osmotin/thaumatin-like_sf"/>
</dbReference>
<dbReference type="PROSITE" id="PS50222">
    <property type="entry name" value="EF_HAND_2"/>
    <property type="match status" value="1"/>
</dbReference>
<evidence type="ECO:0000313" key="10">
    <source>
        <dbReference type="Proteomes" id="UP000601435"/>
    </source>
</evidence>
<dbReference type="CDD" id="cd00051">
    <property type="entry name" value="EFh"/>
    <property type="match status" value="1"/>
</dbReference>
<dbReference type="EMBL" id="CAJNJA010034797">
    <property type="protein sequence ID" value="CAE7698182.1"/>
    <property type="molecule type" value="Genomic_DNA"/>
</dbReference>
<feature type="region of interest" description="Disordered" evidence="6">
    <location>
        <begin position="497"/>
        <end position="532"/>
    </location>
</feature>
<feature type="transmembrane region" description="Helical" evidence="7">
    <location>
        <begin position="310"/>
        <end position="335"/>
    </location>
</feature>
<dbReference type="InterPro" id="IPR011992">
    <property type="entry name" value="EF-hand-dom_pair"/>
</dbReference>
<dbReference type="InterPro" id="IPR018247">
    <property type="entry name" value="EF_Hand_1_Ca_BS"/>
</dbReference>
<evidence type="ECO:0000256" key="1">
    <source>
        <dbReference type="ARBA" id="ARBA00004141"/>
    </source>
</evidence>
<feature type="transmembrane region" description="Helical" evidence="7">
    <location>
        <begin position="234"/>
        <end position="257"/>
    </location>
</feature>
<proteinExistence type="predicted"/>
<dbReference type="InterPro" id="IPR005821">
    <property type="entry name" value="Ion_trans_dom"/>
</dbReference>
<dbReference type="OrthoDB" id="438851at2759"/>
<dbReference type="InterPro" id="IPR027359">
    <property type="entry name" value="Volt_channel_dom_sf"/>
</dbReference>
<dbReference type="Gene3D" id="1.10.287.70">
    <property type="match status" value="1"/>
</dbReference>
<dbReference type="GO" id="GO:0005248">
    <property type="term" value="F:voltage-gated sodium channel activity"/>
    <property type="evidence" value="ECO:0007669"/>
    <property type="project" value="TreeGrafter"/>
</dbReference>
<comment type="caution">
    <text evidence="9">The sequence shown here is derived from an EMBL/GenBank/DDBJ whole genome shotgun (WGS) entry which is preliminary data.</text>
</comment>
<evidence type="ECO:0000256" key="3">
    <source>
        <dbReference type="ARBA" id="ARBA00022837"/>
    </source>
</evidence>
<organism evidence="9 10">
    <name type="scientific">Symbiodinium necroappetens</name>
    <dbReference type="NCBI Taxonomy" id="1628268"/>
    <lineage>
        <taxon>Eukaryota</taxon>
        <taxon>Sar</taxon>
        <taxon>Alveolata</taxon>
        <taxon>Dinophyceae</taxon>
        <taxon>Suessiales</taxon>
        <taxon>Symbiodiniaceae</taxon>
        <taxon>Symbiodinium</taxon>
    </lineage>
</organism>
<dbReference type="PANTHER" id="PTHR10037:SF62">
    <property type="entry name" value="SODIUM CHANNEL PROTEIN 60E"/>
    <property type="match status" value="1"/>
</dbReference>
<dbReference type="SUPFAM" id="SSF81324">
    <property type="entry name" value="Voltage-gated potassium channels"/>
    <property type="match status" value="1"/>
</dbReference>
<keyword evidence="2 7" id="KW-0812">Transmembrane</keyword>
<dbReference type="Pfam" id="PF00520">
    <property type="entry name" value="Ion_trans"/>
    <property type="match status" value="1"/>
</dbReference>
<reference evidence="9" key="1">
    <citation type="submission" date="2021-02" db="EMBL/GenBank/DDBJ databases">
        <authorList>
            <person name="Dougan E. K."/>
            <person name="Rhodes N."/>
            <person name="Thang M."/>
            <person name="Chan C."/>
        </authorList>
    </citation>
    <scope>NUCLEOTIDE SEQUENCE</scope>
</reference>
<dbReference type="InterPro" id="IPR043203">
    <property type="entry name" value="VGCC_Ca_Na"/>
</dbReference>
<dbReference type="Gene3D" id="1.10.238.10">
    <property type="entry name" value="EF-hand"/>
    <property type="match status" value="1"/>
</dbReference>
<protein>
    <submittedName>
        <fullName evidence="9">Ca-alpha1D protein</fullName>
    </submittedName>
</protein>
<dbReference type="InterPro" id="IPR002048">
    <property type="entry name" value="EF_hand_dom"/>
</dbReference>
<accession>A0A812WUD5</accession>
<keyword evidence="4 7" id="KW-1133">Transmembrane helix</keyword>
<dbReference type="SMART" id="SM00054">
    <property type="entry name" value="EFh"/>
    <property type="match status" value="2"/>
</dbReference>
<evidence type="ECO:0000256" key="7">
    <source>
        <dbReference type="SAM" id="Phobius"/>
    </source>
</evidence>
<sequence>MSMSGPELSARSAGAVSPQIQASGSSSLTLNATEAKRRTTGDKKHLKRALSTIEKDSLRYKSNLLKPWLDENGQVIWPESRIRVAKVVLSQSFETVMGLIISANVVIMIFETDADATCHRAPSADPSYNMSTCTSQSSSILWLSVVNYLLLTIYTVECSLRAFVERGAYPWNRWNQIDIVTVVSGWGSALLASTLPINVLRILRLIRLVRAARVVISVPEFYILVSGFTSSFKAILFGSVMLVCIIVVWSIIVVEVIHPVNVGLDYPASCDNCHAKFKSVWSAMLTIFQQVVAGDSWGETSLPLVEAEPLTILILFPIMMTISLGAMNLILAVIVERATEARENDQVRKAQTKDAERESSMVELALLCDSMDYDGSGTLSLEEMLSGFDSNAHFKGLMEQMDIMREDMETIFNVLDSNRSGEVDYVEFCQHLGNFRKRDLHMMPSLIKYSIMEIRQVIKRDIVQILEEHTEMLFDNLEVLSSVPACGEKAEEMRIRRRAAPSLRRQGKSQGKPQFFGSDPSGGGSAAAYGPELPEEVEDPHEMLECLDVTCRTLQCMQVQLDSMMSRAEQLTVAALDSAQEPFAKRKRMDWEDGAPRAEGSSSPALDMQQAAELEAKCASVLSNLEQRVREEESGDEEEVEEIEVCLGCLFVALRGGPLEEQNEQQCLHLDGYPGRCPIYIMKGACYSDQEGVAWACMTDGLDAVPPAGCSSMQLPPPHKGAYAGYCSFYLKPTTPTTTSTTTPCPVSRLRIVNRCMEKPIWIAHEAAGGKIGPSRQNVKIEPDDFHDFCTPDKLVGTRYWPKMLCDEDGVNCLLGSSGGPGEGCSGAGQYLSCAPPIDTKFEATFGRRGWARGVSGWSSLLASAFVNLISCQEHPAMARARKIATSLTSAWQLGRAASSSHDCPRDSGLGFRVQGLGFRVKP</sequence>
<evidence type="ECO:0000256" key="4">
    <source>
        <dbReference type="ARBA" id="ARBA00022989"/>
    </source>
</evidence>
<keyword evidence="10" id="KW-1185">Reference proteome</keyword>
<dbReference type="AlphaFoldDB" id="A0A812WUD5"/>
<dbReference type="Gene3D" id="1.20.120.350">
    <property type="entry name" value="Voltage-gated potassium channels. Chain C"/>
    <property type="match status" value="1"/>
</dbReference>
<dbReference type="PROSITE" id="PS00018">
    <property type="entry name" value="EF_HAND_1"/>
    <property type="match status" value="2"/>
</dbReference>
<gene>
    <name evidence="9" type="primary">Ca-alpha1D</name>
    <name evidence="9" type="ORF">SNEC2469_LOCUS20123</name>
</gene>
<dbReference type="Gene3D" id="2.60.110.10">
    <property type="entry name" value="Thaumatin"/>
    <property type="match status" value="1"/>
</dbReference>
<dbReference type="GO" id="GO:0001518">
    <property type="term" value="C:voltage-gated sodium channel complex"/>
    <property type="evidence" value="ECO:0007669"/>
    <property type="project" value="TreeGrafter"/>
</dbReference>
<feature type="region of interest" description="Disordered" evidence="6">
    <location>
        <begin position="1"/>
        <end position="46"/>
    </location>
</feature>
<evidence type="ECO:0000259" key="8">
    <source>
        <dbReference type="PROSITE" id="PS50222"/>
    </source>
</evidence>
<feature type="compositionally biased region" description="Basic and acidic residues" evidence="6">
    <location>
        <begin position="34"/>
        <end position="43"/>
    </location>
</feature>
<dbReference type="GO" id="GO:0005509">
    <property type="term" value="F:calcium ion binding"/>
    <property type="evidence" value="ECO:0007669"/>
    <property type="project" value="InterPro"/>
</dbReference>
<name>A0A812WUD5_9DINO</name>
<evidence type="ECO:0000256" key="5">
    <source>
        <dbReference type="ARBA" id="ARBA00023136"/>
    </source>
</evidence>